<dbReference type="InterPro" id="IPR000394">
    <property type="entry name" value="RNA_pol_sigma_54"/>
</dbReference>
<keyword evidence="5" id="KW-0805">Transcription regulation</keyword>
<evidence type="ECO:0000259" key="10">
    <source>
        <dbReference type="Pfam" id="PF04963"/>
    </source>
</evidence>
<keyword evidence="4" id="KW-0548">Nucleotidyltransferase</keyword>
<feature type="domain" description="RNA polymerase sigma factor 54 DNA-binding" evidence="9">
    <location>
        <begin position="285"/>
        <end position="444"/>
    </location>
</feature>
<keyword evidence="8" id="KW-0804">Transcription</keyword>
<feature type="domain" description="RNA polymerase sigma factor 54 core-binding" evidence="10">
    <location>
        <begin position="86"/>
        <end position="271"/>
    </location>
</feature>
<comment type="similarity">
    <text evidence="1">Belongs to the sigma-54 factor family.</text>
</comment>
<dbReference type="GO" id="GO:0016987">
    <property type="term" value="F:sigma factor activity"/>
    <property type="evidence" value="ECO:0007669"/>
    <property type="project" value="UniProtKB-KW"/>
</dbReference>
<comment type="caution">
    <text evidence="11">The sequence shown here is derived from an EMBL/GenBank/DDBJ whole genome shotgun (WGS) entry which is preliminary data.</text>
</comment>
<sequence>MMQLGLDLSQKQLLKLAMTPELRQSINILNYSTADLVHYLHQQVNENPVIKLSAGDSQQKDSFDTREQRSYSKGYTDDEYNPFNYISDQTVTLESHLLEQLSMLNHLHSHQKHIVQFLIGNLNKNGFLAIEPKLAAELLNVSINEVNDMIHVLQSFDPIGVGAQNFVDSLLIQIKAKTSKPPLLYDVVKHDIEDIANKKYRNISKKYSISMREVQEIVDCLRTLNPRPAGDFHVPLTKYISPDVTVQKVDGRYHVILHSELLPPIEINGTYQKLVHRSACVTTDRYVQEKIHEATWLINSIEQRNATIYNVSKAIVEHQQDFFEMGISGLKPLTLKDIAQKVDCHESTVSRATNGKYIQTPRGLFELKYFFTNSLERTDGEQSNSTAFIKEKIKTLIAEENKLKPLSDQKLMSLLSSEGIQISRRTVAKYREEAGIESSSKRRRF</sequence>
<dbReference type="InterPro" id="IPR007634">
    <property type="entry name" value="RNA_pol_sigma_54_DNA-bd"/>
</dbReference>
<dbReference type="NCBIfam" id="TIGR02395">
    <property type="entry name" value="rpoN_sigma"/>
    <property type="match status" value="1"/>
</dbReference>
<evidence type="ECO:0000256" key="3">
    <source>
        <dbReference type="ARBA" id="ARBA00022679"/>
    </source>
</evidence>
<keyword evidence="3" id="KW-0808">Transferase</keyword>
<organism evidence="11 12">
    <name type="scientific">Priestia aryabhattai</name>
    <name type="common">Bacillus aryabhattai</name>
    <dbReference type="NCBI Taxonomy" id="412384"/>
    <lineage>
        <taxon>Bacteria</taxon>
        <taxon>Bacillati</taxon>
        <taxon>Bacillota</taxon>
        <taxon>Bacilli</taxon>
        <taxon>Bacillales</taxon>
        <taxon>Bacillaceae</taxon>
        <taxon>Priestia</taxon>
    </lineage>
</organism>
<dbReference type="Proteomes" id="UP000543174">
    <property type="component" value="Unassembled WGS sequence"/>
</dbReference>
<dbReference type="PROSITE" id="PS50044">
    <property type="entry name" value="SIGMA54_3"/>
    <property type="match status" value="1"/>
</dbReference>
<evidence type="ECO:0000256" key="1">
    <source>
        <dbReference type="ARBA" id="ARBA00008798"/>
    </source>
</evidence>
<evidence type="ECO:0000256" key="2">
    <source>
        <dbReference type="ARBA" id="ARBA00022478"/>
    </source>
</evidence>
<evidence type="ECO:0000256" key="4">
    <source>
        <dbReference type="ARBA" id="ARBA00022695"/>
    </source>
</evidence>
<reference evidence="11" key="1">
    <citation type="submission" date="2020-08" db="EMBL/GenBank/DDBJ databases">
        <title>Functional genomics of gut bacteria from endangered species of beetles.</title>
        <authorList>
            <person name="Carlos-Shanley C."/>
        </authorList>
    </citation>
    <scope>NUCLEOTIDE SEQUENCE [LARGE SCALE GENOMIC DNA]</scope>
    <source>
        <strain evidence="11">S00060</strain>
    </source>
</reference>
<evidence type="ECO:0000256" key="6">
    <source>
        <dbReference type="ARBA" id="ARBA00023082"/>
    </source>
</evidence>
<dbReference type="Gene3D" id="1.10.10.60">
    <property type="entry name" value="Homeodomain-like"/>
    <property type="match status" value="1"/>
</dbReference>
<dbReference type="GO" id="GO:0003677">
    <property type="term" value="F:DNA binding"/>
    <property type="evidence" value="ECO:0007669"/>
    <property type="project" value="UniProtKB-KW"/>
</dbReference>
<dbReference type="PIRSF" id="PIRSF000774">
    <property type="entry name" value="RpoN"/>
    <property type="match status" value="1"/>
</dbReference>
<keyword evidence="12" id="KW-1185">Reference proteome</keyword>
<proteinExistence type="inferred from homology"/>
<dbReference type="PROSITE" id="PS00718">
    <property type="entry name" value="SIGMA54_2"/>
    <property type="match status" value="1"/>
</dbReference>
<accession>A0A7W3NA04</accession>
<dbReference type="GO" id="GO:0000428">
    <property type="term" value="C:DNA-directed RNA polymerase complex"/>
    <property type="evidence" value="ECO:0007669"/>
    <property type="project" value="UniProtKB-KW"/>
</dbReference>
<protein>
    <submittedName>
        <fullName evidence="11">RNA polymerase sigma-54 factor</fullName>
    </submittedName>
</protein>
<dbReference type="GO" id="GO:0001216">
    <property type="term" value="F:DNA-binding transcription activator activity"/>
    <property type="evidence" value="ECO:0007669"/>
    <property type="project" value="InterPro"/>
</dbReference>
<name>A0A7W3NA04_PRIAR</name>
<dbReference type="InterPro" id="IPR007046">
    <property type="entry name" value="RNA_pol_sigma_54_core-bd"/>
</dbReference>
<dbReference type="GO" id="GO:0016779">
    <property type="term" value="F:nucleotidyltransferase activity"/>
    <property type="evidence" value="ECO:0007669"/>
    <property type="project" value="UniProtKB-KW"/>
</dbReference>
<keyword evidence="6" id="KW-0731">Sigma factor</keyword>
<keyword evidence="2" id="KW-0240">DNA-directed RNA polymerase</keyword>
<gene>
    <name evidence="11" type="ORF">HNP21_002265</name>
</gene>
<dbReference type="Pfam" id="PF00309">
    <property type="entry name" value="Sigma54_AID"/>
    <property type="match status" value="1"/>
</dbReference>
<evidence type="ECO:0000256" key="5">
    <source>
        <dbReference type="ARBA" id="ARBA00023015"/>
    </source>
</evidence>
<evidence type="ECO:0000256" key="8">
    <source>
        <dbReference type="ARBA" id="ARBA00023163"/>
    </source>
</evidence>
<evidence type="ECO:0000256" key="7">
    <source>
        <dbReference type="ARBA" id="ARBA00023125"/>
    </source>
</evidence>
<dbReference type="PRINTS" id="PR00045">
    <property type="entry name" value="SIGMA54FCT"/>
</dbReference>
<dbReference type="PANTHER" id="PTHR32248">
    <property type="entry name" value="RNA POLYMERASE SIGMA-54 FACTOR"/>
    <property type="match status" value="1"/>
</dbReference>
<evidence type="ECO:0000313" key="12">
    <source>
        <dbReference type="Proteomes" id="UP000543174"/>
    </source>
</evidence>
<keyword evidence="7" id="KW-0238">DNA-binding</keyword>
<dbReference type="Pfam" id="PF04552">
    <property type="entry name" value="Sigma54_DBD"/>
    <property type="match status" value="1"/>
</dbReference>
<dbReference type="InterPro" id="IPR038709">
    <property type="entry name" value="RpoN_core-bd_sf"/>
</dbReference>
<dbReference type="Gene3D" id="1.10.10.1330">
    <property type="entry name" value="RNA polymerase sigma-54 factor, core-binding domain"/>
    <property type="match status" value="1"/>
</dbReference>
<dbReference type="AlphaFoldDB" id="A0A7W3NA04"/>
<evidence type="ECO:0000313" key="11">
    <source>
        <dbReference type="EMBL" id="MBA9039158.1"/>
    </source>
</evidence>
<dbReference type="PROSITE" id="PS00717">
    <property type="entry name" value="SIGMA54_1"/>
    <property type="match status" value="1"/>
</dbReference>
<dbReference type="PANTHER" id="PTHR32248:SF4">
    <property type="entry name" value="RNA POLYMERASE SIGMA-54 FACTOR"/>
    <property type="match status" value="1"/>
</dbReference>
<dbReference type="RefSeq" id="WP_231101672.1">
    <property type="nucleotide sequence ID" value="NZ_CP041519.1"/>
</dbReference>
<dbReference type="GO" id="GO:0006352">
    <property type="term" value="P:DNA-templated transcription initiation"/>
    <property type="evidence" value="ECO:0007669"/>
    <property type="project" value="InterPro"/>
</dbReference>
<dbReference type="Pfam" id="PF04963">
    <property type="entry name" value="Sigma54_CBD"/>
    <property type="match status" value="1"/>
</dbReference>
<evidence type="ECO:0000259" key="9">
    <source>
        <dbReference type="Pfam" id="PF04552"/>
    </source>
</evidence>
<dbReference type="EMBL" id="JACJHT010000002">
    <property type="protein sequence ID" value="MBA9039158.1"/>
    <property type="molecule type" value="Genomic_DNA"/>
</dbReference>